<protein>
    <submittedName>
        <fullName evidence="1">V-type proton ATPase subunit E</fullName>
    </submittedName>
</protein>
<dbReference type="SUPFAM" id="SSF160527">
    <property type="entry name" value="V-type ATPase subunit E-like"/>
    <property type="match status" value="1"/>
</dbReference>
<reference evidence="1" key="1">
    <citation type="submission" date="2019-08" db="EMBL/GenBank/DDBJ databases">
        <authorList>
            <person name="Kucharzyk K."/>
            <person name="Murdoch R.W."/>
            <person name="Higgins S."/>
            <person name="Loffler F."/>
        </authorList>
    </citation>
    <scope>NUCLEOTIDE SEQUENCE</scope>
</reference>
<sequence length="135" mass="15300">MSSRQSYTTLKHEIESLITSNALKNPVSEAMSDNSLMKEIIKAIITAFSPESDKAADLSIILPEKSKGELEQFITNNITKQLNRGLEIKFDKKISSGFKIGPKGEGYHISFTDKDFEELISSYLRPRIREIIFEK</sequence>
<proteinExistence type="predicted"/>
<evidence type="ECO:0000313" key="1">
    <source>
        <dbReference type="EMBL" id="MPN21707.1"/>
    </source>
</evidence>
<comment type="caution">
    <text evidence="1">The sequence shown here is derived from an EMBL/GenBank/DDBJ whole genome shotgun (WGS) entry which is preliminary data.</text>
</comment>
<dbReference type="EMBL" id="VSSQ01069748">
    <property type="protein sequence ID" value="MPN21707.1"/>
    <property type="molecule type" value="Genomic_DNA"/>
</dbReference>
<gene>
    <name evidence="1" type="primary">atpE_60</name>
    <name evidence="1" type="ORF">SDC9_169087</name>
</gene>
<organism evidence="1">
    <name type="scientific">bioreactor metagenome</name>
    <dbReference type="NCBI Taxonomy" id="1076179"/>
    <lineage>
        <taxon>unclassified sequences</taxon>
        <taxon>metagenomes</taxon>
        <taxon>ecological metagenomes</taxon>
    </lineage>
</organism>
<name>A0A645G477_9ZZZZ</name>
<accession>A0A645G477</accession>
<dbReference type="AlphaFoldDB" id="A0A645G477"/>